<evidence type="ECO:0000256" key="1">
    <source>
        <dbReference type="SAM" id="MobiDB-lite"/>
    </source>
</evidence>
<name>A0A0K8RFJ4_IXORI</name>
<dbReference type="AlphaFoldDB" id="A0A0K8RFJ4"/>
<feature type="compositionally biased region" description="Polar residues" evidence="1">
    <location>
        <begin position="73"/>
        <end position="85"/>
    </location>
</feature>
<dbReference type="EMBL" id="GADI01004554">
    <property type="protein sequence ID" value="JAA69254.1"/>
    <property type="molecule type" value="mRNA"/>
</dbReference>
<reference evidence="2" key="1">
    <citation type="submission" date="2012-12" db="EMBL/GenBank/DDBJ databases">
        <title>Identification and characterization of a phenylalanine ammonia-lyase gene family in Isatis indigotica Fort.</title>
        <authorList>
            <person name="Liu Q."/>
            <person name="Chen J."/>
            <person name="Zhou X."/>
            <person name="Di P."/>
            <person name="Xiao Y."/>
            <person name="Xuan H."/>
            <person name="Zhang L."/>
            <person name="Chen W."/>
        </authorList>
    </citation>
    <scope>NUCLEOTIDE SEQUENCE</scope>
    <source>
        <tissue evidence="2">Salivary gland</tissue>
    </source>
</reference>
<organism evidence="2">
    <name type="scientific">Ixodes ricinus</name>
    <name type="common">Common tick</name>
    <name type="synonym">Acarus ricinus</name>
    <dbReference type="NCBI Taxonomy" id="34613"/>
    <lineage>
        <taxon>Eukaryota</taxon>
        <taxon>Metazoa</taxon>
        <taxon>Ecdysozoa</taxon>
        <taxon>Arthropoda</taxon>
        <taxon>Chelicerata</taxon>
        <taxon>Arachnida</taxon>
        <taxon>Acari</taxon>
        <taxon>Parasitiformes</taxon>
        <taxon>Ixodida</taxon>
        <taxon>Ixodoidea</taxon>
        <taxon>Ixodidae</taxon>
        <taxon>Ixodinae</taxon>
        <taxon>Ixodes</taxon>
    </lineage>
</organism>
<evidence type="ECO:0000313" key="2">
    <source>
        <dbReference type="EMBL" id="JAA69254.1"/>
    </source>
</evidence>
<proteinExistence type="evidence at transcript level"/>
<accession>A0A0K8RFJ4</accession>
<sequence>MHKNVRTGTDNRILNHSVLELPVGNVHEDKTISFWAPFQTLAGIVSVLELPLGCLRHDGTKTRTLSYKHETTPNDPQPTLVSSPRTLRADPTKL</sequence>
<feature type="region of interest" description="Disordered" evidence="1">
    <location>
        <begin position="65"/>
        <end position="94"/>
    </location>
</feature>
<protein>
    <submittedName>
        <fullName evidence="2">Uncharacterized protein</fullName>
    </submittedName>
</protein>